<organism evidence="6 7">
    <name type="scientific">Linnemannia gamsii</name>
    <dbReference type="NCBI Taxonomy" id="64522"/>
    <lineage>
        <taxon>Eukaryota</taxon>
        <taxon>Fungi</taxon>
        <taxon>Fungi incertae sedis</taxon>
        <taxon>Mucoromycota</taxon>
        <taxon>Mortierellomycotina</taxon>
        <taxon>Mortierellomycetes</taxon>
        <taxon>Mortierellales</taxon>
        <taxon>Mortierellaceae</taxon>
        <taxon>Linnemannia</taxon>
    </lineage>
</organism>
<evidence type="ECO:0000313" key="7">
    <source>
        <dbReference type="Proteomes" id="UP001194696"/>
    </source>
</evidence>
<dbReference type="InterPro" id="IPR045379">
    <property type="entry name" value="Crinkler_N"/>
</dbReference>
<proteinExistence type="predicted"/>
<evidence type="ECO:0000313" key="6">
    <source>
        <dbReference type="EMBL" id="KAG0283022.1"/>
    </source>
</evidence>
<keyword evidence="4" id="KW-0812">Transmembrane</keyword>
<dbReference type="Proteomes" id="UP001194696">
    <property type="component" value="Unassembled WGS sequence"/>
</dbReference>
<evidence type="ECO:0000259" key="5">
    <source>
        <dbReference type="Pfam" id="PF20147"/>
    </source>
</evidence>
<dbReference type="EMBL" id="JAAAIM010000966">
    <property type="protein sequence ID" value="KAG0283022.1"/>
    <property type="molecule type" value="Genomic_DNA"/>
</dbReference>
<sequence>MTDNDLNLSCLVDGESTPFSVDIKPTKTVDHLKKAIKLKNPETFIRVDVKDLTIWKVSIPVLPMNDRQDISLSDIPTKDKLHEMDGLVDVFRETPPKETIHIIVQRPPQDEKWREFGSDIEDEFFAPASVGYTSLGQFVKDGANIPTTRGALSGLPFVAPRAGALKDRPSLLFLNLPESSEIQDPPSTADKALEKIYGRDVPLRPLFGVSGCGKTRTAIEMLSKNWGFYFNASATDWDSSDLLLFSEMVKVRSRYQQGDPASRTHVQTLAQALVLTRVMTLHHCFEIAERVGAAFAYKNWMLLQVGFRSMYVVDLFALFFTSFAHVIRLHSINNALMGSFVRVRFSQLRHRLLKHTFNTPSQRVNYKILLVVDEAGNQEYGILPSQQTPPEHAL</sequence>
<feature type="domain" description="Crinkler effector protein N-terminal" evidence="5">
    <location>
        <begin position="6"/>
        <end position="105"/>
    </location>
</feature>
<name>A0ABQ7JQ43_9FUNG</name>
<comment type="subcellular location">
    <subcellularLocation>
        <location evidence="1">Host cell</location>
    </subcellularLocation>
    <subcellularLocation>
        <location evidence="2">Secreted</location>
    </subcellularLocation>
</comment>
<evidence type="ECO:0000256" key="3">
    <source>
        <dbReference type="ARBA" id="ARBA00022525"/>
    </source>
</evidence>
<dbReference type="Pfam" id="PF20147">
    <property type="entry name" value="Crinkler"/>
    <property type="match status" value="1"/>
</dbReference>
<keyword evidence="3" id="KW-0964">Secreted</keyword>
<keyword evidence="4" id="KW-1133">Transmembrane helix</keyword>
<accession>A0ABQ7JQ43</accession>
<evidence type="ECO:0000256" key="4">
    <source>
        <dbReference type="SAM" id="Phobius"/>
    </source>
</evidence>
<gene>
    <name evidence="6" type="ORF">BGZ96_012608</name>
</gene>
<reference evidence="6 7" key="1">
    <citation type="journal article" date="2020" name="Fungal Divers.">
        <title>Resolving the Mortierellaceae phylogeny through synthesis of multi-gene phylogenetics and phylogenomics.</title>
        <authorList>
            <person name="Vandepol N."/>
            <person name="Liber J."/>
            <person name="Desiro A."/>
            <person name="Na H."/>
            <person name="Kennedy M."/>
            <person name="Barry K."/>
            <person name="Grigoriev I.V."/>
            <person name="Miller A.N."/>
            <person name="O'Donnell K."/>
            <person name="Stajich J.E."/>
            <person name="Bonito G."/>
        </authorList>
    </citation>
    <scope>NUCLEOTIDE SEQUENCE [LARGE SCALE GENOMIC DNA]</scope>
    <source>
        <strain evidence="6 7">AD045</strain>
    </source>
</reference>
<keyword evidence="7" id="KW-1185">Reference proteome</keyword>
<evidence type="ECO:0000256" key="1">
    <source>
        <dbReference type="ARBA" id="ARBA00004340"/>
    </source>
</evidence>
<feature type="transmembrane region" description="Helical" evidence="4">
    <location>
        <begin position="309"/>
        <end position="327"/>
    </location>
</feature>
<protein>
    <recommendedName>
        <fullName evidence="5">Crinkler effector protein N-terminal domain-containing protein</fullName>
    </recommendedName>
</protein>
<keyword evidence="4" id="KW-0472">Membrane</keyword>
<evidence type="ECO:0000256" key="2">
    <source>
        <dbReference type="ARBA" id="ARBA00004613"/>
    </source>
</evidence>
<comment type="caution">
    <text evidence="6">The sequence shown here is derived from an EMBL/GenBank/DDBJ whole genome shotgun (WGS) entry which is preliminary data.</text>
</comment>